<keyword evidence="6" id="KW-1006">Bacterial flagellum protein export</keyword>
<protein>
    <submittedName>
        <fullName evidence="9">Flagellar assembly protein FliH</fullName>
    </submittedName>
</protein>
<evidence type="ECO:0000259" key="8">
    <source>
        <dbReference type="Pfam" id="PF02108"/>
    </source>
</evidence>
<dbReference type="EMBL" id="FPHF01000113">
    <property type="protein sequence ID" value="SFV69075.1"/>
    <property type="molecule type" value="Genomic_DNA"/>
</dbReference>
<keyword evidence="9" id="KW-0969">Cilium</keyword>
<feature type="coiled-coil region" evidence="7">
    <location>
        <begin position="73"/>
        <end position="104"/>
    </location>
</feature>
<dbReference type="InterPro" id="IPR051472">
    <property type="entry name" value="T3SS_Stator/FliH"/>
</dbReference>
<keyword evidence="3" id="KW-0813">Transport</keyword>
<proteinExistence type="inferred from homology"/>
<evidence type="ECO:0000256" key="2">
    <source>
        <dbReference type="ARBA" id="ARBA00006602"/>
    </source>
</evidence>
<accession>A0A1W1CTM4</accession>
<keyword evidence="7" id="KW-0175">Coiled coil</keyword>
<dbReference type="InterPro" id="IPR018035">
    <property type="entry name" value="Flagellar_FliH/T3SS_HrpE"/>
</dbReference>
<dbReference type="AlphaFoldDB" id="A0A1W1CTM4"/>
<comment type="similarity">
    <text evidence="2">Belongs to the FliH family.</text>
</comment>
<dbReference type="GO" id="GO:0015031">
    <property type="term" value="P:protein transport"/>
    <property type="evidence" value="ECO:0007669"/>
    <property type="project" value="UniProtKB-KW"/>
</dbReference>
<dbReference type="PANTHER" id="PTHR34982">
    <property type="entry name" value="YOP PROTEINS TRANSLOCATION PROTEIN L"/>
    <property type="match status" value="1"/>
</dbReference>
<evidence type="ECO:0000256" key="3">
    <source>
        <dbReference type="ARBA" id="ARBA00022448"/>
    </source>
</evidence>
<evidence type="ECO:0000256" key="6">
    <source>
        <dbReference type="ARBA" id="ARBA00023225"/>
    </source>
</evidence>
<reference evidence="9" key="1">
    <citation type="submission" date="2016-10" db="EMBL/GenBank/DDBJ databases">
        <authorList>
            <person name="de Groot N.N."/>
        </authorList>
    </citation>
    <scope>NUCLEOTIDE SEQUENCE</scope>
</reference>
<evidence type="ECO:0000256" key="4">
    <source>
        <dbReference type="ARBA" id="ARBA00022795"/>
    </source>
</evidence>
<dbReference type="GO" id="GO:0044781">
    <property type="term" value="P:bacterial-type flagellum organization"/>
    <property type="evidence" value="ECO:0007669"/>
    <property type="project" value="UniProtKB-KW"/>
</dbReference>
<comment type="function">
    <text evidence="1">Needed for flagellar regrowth and assembly.</text>
</comment>
<keyword evidence="9" id="KW-0966">Cell projection</keyword>
<evidence type="ECO:0000256" key="7">
    <source>
        <dbReference type="SAM" id="Coils"/>
    </source>
</evidence>
<sequence length="260" mass="28547">MAHVIREDNLAKHNVNKYNFKVISSGNENENENENVSTVGEELTPRAKIKDVDSSALSSSSKESLIESLMQKTDEMSSNFIKLQMRLEQKEEEYELSLRKAKEEAFAEGIEAGIAKVQEDVSKNSSKSMELFASSVKKLEVSANEFEVSLEGIKKELITAALDISKEVIKVEIGVSANEIAKVLSDELLKDLQSASKVTLKVNPNNHGVISEHVGKLEHVSVVSDSAISEGGVIVLSDAGNIDSQITKRFERVRRAALSE</sequence>
<dbReference type="NCBIfam" id="NF005196">
    <property type="entry name" value="PRK06669.1-1"/>
    <property type="match status" value="1"/>
</dbReference>
<organism evidence="9">
    <name type="scientific">hydrothermal vent metagenome</name>
    <dbReference type="NCBI Taxonomy" id="652676"/>
    <lineage>
        <taxon>unclassified sequences</taxon>
        <taxon>metagenomes</taxon>
        <taxon>ecological metagenomes</taxon>
    </lineage>
</organism>
<dbReference type="GO" id="GO:0005829">
    <property type="term" value="C:cytosol"/>
    <property type="evidence" value="ECO:0007669"/>
    <property type="project" value="TreeGrafter"/>
</dbReference>
<feature type="domain" description="Flagellar assembly protein FliH/Type III secretion system HrpE" evidence="8">
    <location>
        <begin position="134"/>
        <end position="253"/>
    </location>
</feature>
<keyword evidence="9" id="KW-0282">Flagellum</keyword>
<keyword evidence="4" id="KW-1005">Bacterial flagellum biogenesis</keyword>
<evidence type="ECO:0000313" key="9">
    <source>
        <dbReference type="EMBL" id="SFV69075.1"/>
    </source>
</evidence>
<keyword evidence="5" id="KW-0653">Protein transport</keyword>
<evidence type="ECO:0000256" key="5">
    <source>
        <dbReference type="ARBA" id="ARBA00022927"/>
    </source>
</evidence>
<gene>
    <name evidence="9" type="ORF">MNB_SM-4-777</name>
</gene>
<dbReference type="PANTHER" id="PTHR34982:SF1">
    <property type="entry name" value="FLAGELLAR ASSEMBLY PROTEIN FLIH"/>
    <property type="match status" value="1"/>
</dbReference>
<dbReference type="Pfam" id="PF02108">
    <property type="entry name" value="FliH"/>
    <property type="match status" value="1"/>
</dbReference>
<name>A0A1W1CTM4_9ZZZZ</name>
<evidence type="ECO:0000256" key="1">
    <source>
        <dbReference type="ARBA" id="ARBA00003041"/>
    </source>
</evidence>